<feature type="coiled-coil region" evidence="10">
    <location>
        <begin position="1"/>
        <end position="46"/>
    </location>
</feature>
<gene>
    <name evidence="15" type="ORF">XDN619_LOCUS35939</name>
</gene>
<proteinExistence type="predicted"/>
<dbReference type="CDD" id="cd09274">
    <property type="entry name" value="RNase_HI_RT_Ty3"/>
    <property type="match status" value="1"/>
</dbReference>
<dbReference type="Pfam" id="PF17921">
    <property type="entry name" value="Integrase_H2C2"/>
    <property type="match status" value="1"/>
</dbReference>
<evidence type="ECO:0000259" key="12">
    <source>
        <dbReference type="PROSITE" id="PS50158"/>
    </source>
</evidence>
<dbReference type="InterPro" id="IPR041373">
    <property type="entry name" value="RT_RNaseH"/>
</dbReference>
<dbReference type="PROSITE" id="PS50878">
    <property type="entry name" value="RT_POL"/>
    <property type="match status" value="1"/>
</dbReference>
<evidence type="ECO:0000256" key="7">
    <source>
        <dbReference type="ARBA" id="ARBA00022801"/>
    </source>
</evidence>
<reference evidence="15" key="1">
    <citation type="submission" date="2021-02" db="EMBL/GenBank/DDBJ databases">
        <authorList>
            <person name="Nowell W R."/>
        </authorList>
    </citation>
    <scope>NUCLEOTIDE SEQUENCE</scope>
</reference>
<dbReference type="EMBL" id="CAJNRG010018518">
    <property type="protein sequence ID" value="CAF2258944.1"/>
    <property type="molecule type" value="Genomic_DNA"/>
</dbReference>
<feature type="domain" description="Reverse transcriptase" evidence="13">
    <location>
        <begin position="826"/>
        <end position="1005"/>
    </location>
</feature>
<dbReference type="Gene3D" id="2.40.70.10">
    <property type="entry name" value="Acid Proteases"/>
    <property type="match status" value="1"/>
</dbReference>
<dbReference type="Gene3D" id="1.10.340.70">
    <property type="match status" value="1"/>
</dbReference>
<keyword evidence="3" id="KW-0808">Transferase</keyword>
<dbReference type="GO" id="GO:0006508">
    <property type="term" value="P:proteolysis"/>
    <property type="evidence" value="ECO:0007669"/>
    <property type="project" value="UniProtKB-KW"/>
</dbReference>
<dbReference type="Gene3D" id="3.30.70.270">
    <property type="match status" value="2"/>
</dbReference>
<dbReference type="PROSITE" id="PS50994">
    <property type="entry name" value="INTEGRASE"/>
    <property type="match status" value="1"/>
</dbReference>
<keyword evidence="6" id="KW-0255">Endonuclease</keyword>
<name>A0A817A8B2_9BILA</name>
<dbReference type="PANTHER" id="PTHR37984:SF5">
    <property type="entry name" value="PROTEIN NYNRIN-LIKE"/>
    <property type="match status" value="1"/>
</dbReference>
<dbReference type="Gene3D" id="3.10.20.370">
    <property type="match status" value="1"/>
</dbReference>
<accession>A0A817A8B2</accession>
<evidence type="ECO:0000256" key="5">
    <source>
        <dbReference type="ARBA" id="ARBA00022722"/>
    </source>
</evidence>
<evidence type="ECO:0000313" key="15">
    <source>
        <dbReference type="EMBL" id="CAF2258944.1"/>
    </source>
</evidence>
<evidence type="ECO:0000256" key="6">
    <source>
        <dbReference type="ARBA" id="ARBA00022759"/>
    </source>
</evidence>
<dbReference type="PANTHER" id="PTHR37984">
    <property type="entry name" value="PROTEIN CBG26694"/>
    <property type="match status" value="1"/>
</dbReference>
<evidence type="ECO:0000256" key="11">
    <source>
        <dbReference type="SAM" id="MobiDB-lite"/>
    </source>
</evidence>
<dbReference type="EC" id="2.7.7.49" evidence="1"/>
<dbReference type="InterPro" id="IPR043128">
    <property type="entry name" value="Rev_trsase/Diguanyl_cyclase"/>
</dbReference>
<dbReference type="SUPFAM" id="SSF56672">
    <property type="entry name" value="DNA/RNA polymerases"/>
    <property type="match status" value="1"/>
</dbReference>
<dbReference type="InterPro" id="IPR021109">
    <property type="entry name" value="Peptidase_aspartic_dom_sf"/>
</dbReference>
<dbReference type="InterPro" id="IPR050951">
    <property type="entry name" value="Retrovirus_Pol_polyprotein"/>
</dbReference>
<dbReference type="Pfam" id="PF03732">
    <property type="entry name" value="Retrotrans_gag"/>
    <property type="match status" value="1"/>
</dbReference>
<evidence type="ECO:0000259" key="14">
    <source>
        <dbReference type="PROSITE" id="PS50994"/>
    </source>
</evidence>
<evidence type="ECO:0000259" key="13">
    <source>
        <dbReference type="PROSITE" id="PS50878"/>
    </source>
</evidence>
<evidence type="ECO:0000313" key="16">
    <source>
        <dbReference type="Proteomes" id="UP000663887"/>
    </source>
</evidence>
<dbReference type="Gene3D" id="3.30.420.10">
    <property type="entry name" value="Ribonuclease H-like superfamily/Ribonuclease H"/>
    <property type="match status" value="1"/>
</dbReference>
<organism evidence="15 16">
    <name type="scientific">Rotaria magnacalcarata</name>
    <dbReference type="NCBI Taxonomy" id="392030"/>
    <lineage>
        <taxon>Eukaryota</taxon>
        <taxon>Metazoa</taxon>
        <taxon>Spiralia</taxon>
        <taxon>Gnathifera</taxon>
        <taxon>Rotifera</taxon>
        <taxon>Eurotatoria</taxon>
        <taxon>Bdelloidea</taxon>
        <taxon>Philodinida</taxon>
        <taxon>Philodinidae</taxon>
        <taxon>Rotaria</taxon>
    </lineage>
</organism>
<protein>
    <recommendedName>
        <fullName evidence="1">RNA-directed DNA polymerase</fullName>
        <ecNumber evidence="1">2.7.7.49</ecNumber>
    </recommendedName>
</protein>
<dbReference type="InterPro" id="IPR001878">
    <property type="entry name" value="Znf_CCHC"/>
</dbReference>
<keyword evidence="9" id="KW-0863">Zinc-finger</keyword>
<evidence type="ECO:0000256" key="8">
    <source>
        <dbReference type="ARBA" id="ARBA00022918"/>
    </source>
</evidence>
<dbReference type="Gene3D" id="3.10.10.10">
    <property type="entry name" value="HIV Type 1 Reverse Transcriptase, subunit A, domain 1"/>
    <property type="match status" value="1"/>
</dbReference>
<keyword evidence="9" id="KW-0862">Zinc</keyword>
<dbReference type="InterPro" id="IPR036397">
    <property type="entry name" value="RNaseH_sf"/>
</dbReference>
<dbReference type="GO" id="GO:0004519">
    <property type="term" value="F:endonuclease activity"/>
    <property type="evidence" value="ECO:0007669"/>
    <property type="project" value="UniProtKB-KW"/>
</dbReference>
<dbReference type="Pfam" id="PF00078">
    <property type="entry name" value="RVT_1"/>
    <property type="match status" value="1"/>
</dbReference>
<dbReference type="InterPro" id="IPR000477">
    <property type="entry name" value="RT_dom"/>
</dbReference>
<feature type="domain" description="Integrase catalytic" evidence="14">
    <location>
        <begin position="1386"/>
        <end position="1463"/>
    </location>
</feature>
<sequence length="1463" mass="170046">MASEKVTIEQVVQKLSEANNNSNAHLNALETKLDEIHLNVMEQNKNMNMNVPNEIMNVQEKMINQIEIIQKRTKELQDTTTSKLEEKQQQWEQLTDNIRDMRTEMKKICEALERKASRKNDHNQLMEQNVSTPHTQNNSSTINESFDNGQSDHHNITERRHHADIITQQTSPMGYTPQTIHTIVIPPSAAIPTFNGNVSENPRQFLIRVKEYAETINHWNDQVLLNGISQFLRETALEWYCQLRTSNRRPQTWTEFIGIFLNQFNSPMRRARQEQQWKNCKQEENETINEFIVRLRALWQEQKPNENEDDLIRHLMCKMRNNLLTMIGVSRCGSLDEIIIEAQKIEEILYQRNKQLYRNSNQDRTENNTSTTSICNNDNQYEIQAMSAYQKNRQMNTYAKGNYTNKYYGNNHRPSQWANYSSYPTTNRRDTYSTYETKCQACGKKGHNRNDCPQQYNTYSQQQSWYYPKKRRWSARWTGPWRSKLNYPVQLSAEIHTVNINNTNPLTSFGMIAGRRTQLLIDSGASLTLINLHFFLQLPKYYQKKARLPPSNLCLQLADRSQLYVKYALSLPITISNSTRMHRVYVVPKLWRSCIIGNDLIHKHNLQIDGGRQYAYFKTKNIHTQVQQERKEKVNNDDEYVLLANERIKISPFHAFNIEVKPNKPFSIIEKKNEEDEYEVTSIKETPCVANGIIAPSQYITLQVANLTKRTIIIHQNQPLANMTRLNQSQINMMQHGTISSTINQTKLTGENEPNLINTDLDEHQKKEIKKLIHTFPDVFNEQAGRTKKLQHRINLAPDAQAHNSPPFRYAPARKQIIEENLKDMLDQGIISPSASPWASPVILAPKKDGTLRFCVDYRKLNSVTIRDAYPIPRIDDTLDSLQEAKFVSTLDLRSGYWQVEMDKNSREKTAFVTHKGLFEFNVMPFGLTNAPATFQRLMDIVLAGLKWQCCLVYIDDVVIFSPTFEQHIKDLEKVFQALQSANLTLKASKCQFCRREMRYLGHIITQNGIKPDPDLIKSVKNFPQPKKIKDVQSFLGLTGYYRRFIKDYSKIAEPLQQQLRNSQKGNHHLNWSRGCTDAFEILKNRLTNAPIMNTPNFEQPFILELDACEYGVGAVLTQEYEEKKYVIAYASRTLSTDERKYGATEREALAIVWATKHFRPYLEGNKIYVRSDCKALEWMRTAKDVTGRLARWAMKLSAYQIEEIKYRPGKLNANADSLSRNPLPDDIVNQHEVSTIETAVNLWQNTNILKDIKEEQQADPKLKQIINFLETKTTTDSNDKRNPHILVNGLLYKIKNSNIHYNQRIIGEKHLLVIPKTMQDKVLEWAHDHPTAGHGGQQKTLFRLTTRVYWESMKKDVFNYISACQACQQFKYNNAPTASPMQLHAVNEPWHTIGMDIMGPFPTTARQKRFLLVIVDYFTRWIELFPLNSITSIDITNILTNEIFSRYGLPKHIVSDNGPQFI</sequence>
<dbReference type="InterPro" id="IPR043502">
    <property type="entry name" value="DNA/RNA_pol_sf"/>
</dbReference>
<keyword evidence="5" id="KW-0540">Nuclease</keyword>
<dbReference type="GO" id="GO:0008270">
    <property type="term" value="F:zinc ion binding"/>
    <property type="evidence" value="ECO:0007669"/>
    <property type="project" value="UniProtKB-KW"/>
</dbReference>
<evidence type="ECO:0000256" key="1">
    <source>
        <dbReference type="ARBA" id="ARBA00012493"/>
    </source>
</evidence>
<dbReference type="GO" id="GO:0015074">
    <property type="term" value="P:DNA integration"/>
    <property type="evidence" value="ECO:0007669"/>
    <property type="project" value="InterPro"/>
</dbReference>
<dbReference type="Pfam" id="PF17917">
    <property type="entry name" value="RT_RNaseH"/>
    <property type="match status" value="1"/>
</dbReference>
<dbReference type="FunFam" id="3.10.10.10:FF:000007">
    <property type="entry name" value="Retrovirus-related Pol polyprotein from transposon 17.6-like Protein"/>
    <property type="match status" value="1"/>
</dbReference>
<evidence type="ECO:0000256" key="10">
    <source>
        <dbReference type="SAM" id="Coils"/>
    </source>
</evidence>
<keyword evidence="10" id="KW-0175">Coiled coil</keyword>
<dbReference type="InterPro" id="IPR001584">
    <property type="entry name" value="Integrase_cat-core"/>
</dbReference>
<comment type="caution">
    <text evidence="15">The sequence shown here is derived from an EMBL/GenBank/DDBJ whole genome shotgun (WGS) entry which is preliminary data.</text>
</comment>
<dbReference type="FunFam" id="3.10.20.370:FF:000001">
    <property type="entry name" value="Retrovirus-related Pol polyprotein from transposon 17.6-like protein"/>
    <property type="match status" value="1"/>
</dbReference>
<dbReference type="SUPFAM" id="SSF57756">
    <property type="entry name" value="Retrovirus zinc finger-like domains"/>
    <property type="match status" value="1"/>
</dbReference>
<keyword evidence="9" id="KW-0479">Metal-binding</keyword>
<feature type="coiled-coil region" evidence="10">
    <location>
        <begin position="84"/>
        <end position="129"/>
    </location>
</feature>
<dbReference type="GO" id="GO:0003964">
    <property type="term" value="F:RNA-directed DNA polymerase activity"/>
    <property type="evidence" value="ECO:0007669"/>
    <property type="project" value="UniProtKB-KW"/>
</dbReference>
<dbReference type="InterPro" id="IPR036875">
    <property type="entry name" value="Znf_CCHC_sf"/>
</dbReference>
<keyword evidence="4" id="KW-0548">Nucleotidyltransferase</keyword>
<dbReference type="SUPFAM" id="SSF53098">
    <property type="entry name" value="Ribonuclease H-like"/>
    <property type="match status" value="1"/>
</dbReference>
<evidence type="ECO:0000256" key="9">
    <source>
        <dbReference type="PROSITE-ProRule" id="PRU00047"/>
    </source>
</evidence>
<evidence type="ECO:0000256" key="3">
    <source>
        <dbReference type="ARBA" id="ARBA00022679"/>
    </source>
</evidence>
<evidence type="ECO:0000256" key="4">
    <source>
        <dbReference type="ARBA" id="ARBA00022695"/>
    </source>
</evidence>
<dbReference type="PROSITE" id="PS50158">
    <property type="entry name" value="ZF_CCHC"/>
    <property type="match status" value="1"/>
</dbReference>
<feature type="region of interest" description="Disordered" evidence="11">
    <location>
        <begin position="130"/>
        <end position="149"/>
    </location>
</feature>
<dbReference type="InterPro" id="IPR001969">
    <property type="entry name" value="Aspartic_peptidase_AS"/>
</dbReference>
<dbReference type="Proteomes" id="UP000663887">
    <property type="component" value="Unassembled WGS sequence"/>
</dbReference>
<dbReference type="CDD" id="cd00303">
    <property type="entry name" value="retropepsin_like"/>
    <property type="match status" value="1"/>
</dbReference>
<keyword evidence="7" id="KW-0378">Hydrolase</keyword>
<dbReference type="PROSITE" id="PS00141">
    <property type="entry name" value="ASP_PROTEASE"/>
    <property type="match status" value="1"/>
</dbReference>
<evidence type="ECO:0000256" key="2">
    <source>
        <dbReference type="ARBA" id="ARBA00022670"/>
    </source>
</evidence>
<keyword evidence="8" id="KW-0695">RNA-directed DNA polymerase</keyword>
<dbReference type="InterPro" id="IPR012337">
    <property type="entry name" value="RNaseH-like_sf"/>
</dbReference>
<dbReference type="FunFam" id="3.30.70.270:FF:000020">
    <property type="entry name" value="Transposon Tf2-6 polyprotein-like Protein"/>
    <property type="match status" value="1"/>
</dbReference>
<dbReference type="GO" id="GO:0004190">
    <property type="term" value="F:aspartic-type endopeptidase activity"/>
    <property type="evidence" value="ECO:0007669"/>
    <property type="project" value="InterPro"/>
</dbReference>
<dbReference type="InterPro" id="IPR041588">
    <property type="entry name" value="Integrase_H2C2"/>
</dbReference>
<dbReference type="GO" id="GO:0003676">
    <property type="term" value="F:nucleic acid binding"/>
    <property type="evidence" value="ECO:0007669"/>
    <property type="project" value="InterPro"/>
</dbReference>
<dbReference type="InterPro" id="IPR005162">
    <property type="entry name" value="Retrotrans_gag_dom"/>
</dbReference>
<feature type="domain" description="CCHC-type" evidence="12">
    <location>
        <begin position="438"/>
        <end position="454"/>
    </location>
</feature>
<dbReference type="FunFam" id="1.10.340.70:FF:000001">
    <property type="entry name" value="Retrovirus-related Pol polyprotein from transposon gypsy-like Protein"/>
    <property type="match status" value="1"/>
</dbReference>
<dbReference type="CDD" id="cd01647">
    <property type="entry name" value="RT_LTR"/>
    <property type="match status" value="1"/>
</dbReference>
<keyword evidence="2" id="KW-0645">Protease</keyword>
<dbReference type="SUPFAM" id="SSF50630">
    <property type="entry name" value="Acid proteases"/>
    <property type="match status" value="1"/>
</dbReference>